<keyword evidence="2" id="KW-0732">Signal</keyword>
<keyword evidence="1" id="KW-0812">Transmembrane</keyword>
<evidence type="ECO:0000256" key="2">
    <source>
        <dbReference type="SAM" id="SignalP"/>
    </source>
</evidence>
<name>A0A6J8A1S1_MYTCO</name>
<feature type="transmembrane region" description="Helical" evidence="1">
    <location>
        <begin position="77"/>
        <end position="96"/>
    </location>
</feature>
<organism evidence="3 4">
    <name type="scientific">Mytilus coruscus</name>
    <name type="common">Sea mussel</name>
    <dbReference type="NCBI Taxonomy" id="42192"/>
    <lineage>
        <taxon>Eukaryota</taxon>
        <taxon>Metazoa</taxon>
        <taxon>Spiralia</taxon>
        <taxon>Lophotrochozoa</taxon>
        <taxon>Mollusca</taxon>
        <taxon>Bivalvia</taxon>
        <taxon>Autobranchia</taxon>
        <taxon>Pteriomorphia</taxon>
        <taxon>Mytilida</taxon>
        <taxon>Mytiloidea</taxon>
        <taxon>Mytilidae</taxon>
        <taxon>Mytilinae</taxon>
        <taxon>Mytilus</taxon>
    </lineage>
</organism>
<feature type="signal peptide" evidence="2">
    <location>
        <begin position="1"/>
        <end position="26"/>
    </location>
</feature>
<protein>
    <submittedName>
        <fullName evidence="3">Uncharacterized protein</fullName>
    </submittedName>
</protein>
<evidence type="ECO:0000313" key="3">
    <source>
        <dbReference type="EMBL" id="CAC5359949.1"/>
    </source>
</evidence>
<feature type="chain" id="PRO_5026682232" evidence="2">
    <location>
        <begin position="27"/>
        <end position="157"/>
    </location>
</feature>
<proteinExistence type="predicted"/>
<keyword evidence="4" id="KW-1185">Reference proteome</keyword>
<dbReference type="OrthoDB" id="10369952at2759"/>
<gene>
    <name evidence="3" type="ORF">MCOR_2611</name>
</gene>
<accession>A0A6J8A1S1</accession>
<sequence>MLKRSIWPSIISTSFVLIHNLDVIFGVDPGDLIEECVKGLERPCVGVIGVVDRKILKALTVSNQLYLSLTIVTTKNMKYFVVVLILSLCIAGLHAAKKQHMASFNFDQFCPHDPKSCHKWCVLWKFDEGKCEGPGNSQCWCYWYLKKPSLQGKSAIA</sequence>
<reference evidence="3 4" key="1">
    <citation type="submission" date="2020-06" db="EMBL/GenBank/DDBJ databases">
        <authorList>
            <person name="Li R."/>
            <person name="Bekaert M."/>
        </authorList>
    </citation>
    <scope>NUCLEOTIDE SEQUENCE [LARGE SCALE GENOMIC DNA]</scope>
    <source>
        <strain evidence="4">wild</strain>
    </source>
</reference>
<evidence type="ECO:0000256" key="1">
    <source>
        <dbReference type="SAM" id="Phobius"/>
    </source>
</evidence>
<keyword evidence="1" id="KW-0472">Membrane</keyword>
<dbReference type="AlphaFoldDB" id="A0A6J8A1S1"/>
<dbReference type="Proteomes" id="UP000507470">
    <property type="component" value="Unassembled WGS sequence"/>
</dbReference>
<keyword evidence="1" id="KW-1133">Transmembrane helix</keyword>
<evidence type="ECO:0000313" key="4">
    <source>
        <dbReference type="Proteomes" id="UP000507470"/>
    </source>
</evidence>
<dbReference type="EMBL" id="CACVKT020000536">
    <property type="protein sequence ID" value="CAC5359949.1"/>
    <property type="molecule type" value="Genomic_DNA"/>
</dbReference>